<dbReference type="CDD" id="cd09275">
    <property type="entry name" value="RNase_HI_RT_DIRS1"/>
    <property type="match status" value="1"/>
</dbReference>
<gene>
    <name evidence="1" type="ORF">APZ42_025188</name>
</gene>
<dbReference type="InterPro" id="IPR043502">
    <property type="entry name" value="DNA/RNA_pol_sf"/>
</dbReference>
<protein>
    <recommendedName>
        <fullName evidence="3">Reverse transcriptase domain-containing protein</fullName>
    </recommendedName>
</protein>
<dbReference type="EMBL" id="LRGB01001830">
    <property type="protein sequence ID" value="KZS10368.1"/>
    <property type="molecule type" value="Genomic_DNA"/>
</dbReference>
<organism evidence="1 2">
    <name type="scientific">Daphnia magna</name>
    <dbReference type="NCBI Taxonomy" id="35525"/>
    <lineage>
        <taxon>Eukaryota</taxon>
        <taxon>Metazoa</taxon>
        <taxon>Ecdysozoa</taxon>
        <taxon>Arthropoda</taxon>
        <taxon>Crustacea</taxon>
        <taxon>Branchiopoda</taxon>
        <taxon>Diplostraca</taxon>
        <taxon>Cladocera</taxon>
        <taxon>Anomopoda</taxon>
        <taxon>Daphniidae</taxon>
        <taxon>Daphnia</taxon>
    </lineage>
</organism>
<comment type="caution">
    <text evidence="1">The sequence shown here is derived from an EMBL/GenBank/DDBJ whole genome shotgun (WGS) entry which is preliminary data.</text>
</comment>
<dbReference type="PANTHER" id="PTHR33050">
    <property type="entry name" value="REVERSE TRANSCRIPTASE DOMAIN-CONTAINING PROTEIN"/>
    <property type="match status" value="1"/>
</dbReference>
<dbReference type="AlphaFoldDB" id="A0A164TDA2"/>
<dbReference type="SUPFAM" id="SSF56672">
    <property type="entry name" value="DNA/RNA polymerases"/>
    <property type="match status" value="1"/>
</dbReference>
<proteinExistence type="predicted"/>
<evidence type="ECO:0008006" key="3">
    <source>
        <dbReference type="Google" id="ProtNLM"/>
    </source>
</evidence>
<sequence>MQRSPFCNGDTPPNHVASDQPLVYLHSGQQVEFQAGRDGGFARPRWRNQSLGGETLPWWLHSRESQAFGSDSRNRGSNYGGCSNGSLGDYHNNLNGGHRDTFRGRGAGGCRGVPRGFLDFLIFPNFRKLHFQKESATPRSRFHYNSHNHGRYVIADIIPMLPVVDRVSLAVKASFLEQVTYPVTQIAGRIRSFASNWKTISSDPWVLSIVSEGFKLEFTSSPFLSAPASNMHMSETQLKICNEEVSGFIQKGVVMEVSVQEFVSDDVFICGESREAVVKDAVVIRNLLELLGFVINEDKSVEAPSQLMDFVGLLSRPQVSVRDLASILGLLSLSSLAVDFAQSHYRHVQRQYNTELTRGRGNMQAKLGKALVEQSPTLVILSDASLSGWGAVCGSATAVGPWTPKDLDTYINELELLGAFHSLRCFAENLRDCSVVLKLDNTTVVFYIERVEKEAGLERLASDVGNVPANRDKVGSLSRSVCGVVERAATAFFELDA</sequence>
<name>A0A164TDA2_9CRUS</name>
<reference evidence="1 2" key="1">
    <citation type="submission" date="2016-03" db="EMBL/GenBank/DDBJ databases">
        <title>EvidentialGene: Evidence-directed Construction of Genes on Genomes.</title>
        <authorList>
            <person name="Gilbert D.G."/>
            <person name="Choi J.-H."/>
            <person name="Mockaitis K."/>
            <person name="Colbourne J."/>
            <person name="Pfrender M."/>
        </authorList>
    </citation>
    <scope>NUCLEOTIDE SEQUENCE [LARGE SCALE GENOMIC DNA]</scope>
    <source>
        <strain evidence="1 2">Xinb3</strain>
        <tissue evidence="1">Complete organism</tissue>
    </source>
</reference>
<evidence type="ECO:0000313" key="2">
    <source>
        <dbReference type="Proteomes" id="UP000076858"/>
    </source>
</evidence>
<dbReference type="InterPro" id="IPR052055">
    <property type="entry name" value="Hepadnavirus_pol/RT"/>
</dbReference>
<dbReference type="OrthoDB" id="6380429at2759"/>
<accession>A0A164TDA2</accession>
<dbReference type="GO" id="GO:0071897">
    <property type="term" value="P:DNA biosynthetic process"/>
    <property type="evidence" value="ECO:0007669"/>
    <property type="project" value="UniProtKB-ARBA"/>
</dbReference>
<keyword evidence="2" id="KW-1185">Reference proteome</keyword>
<dbReference type="Proteomes" id="UP000076858">
    <property type="component" value="Unassembled WGS sequence"/>
</dbReference>
<dbReference type="PANTHER" id="PTHR33050:SF7">
    <property type="entry name" value="RIBONUCLEASE H"/>
    <property type="match status" value="1"/>
</dbReference>
<evidence type="ECO:0000313" key="1">
    <source>
        <dbReference type="EMBL" id="KZS10368.1"/>
    </source>
</evidence>